<feature type="domain" description="MmeI-like N-terminal" evidence="1">
    <location>
        <begin position="14"/>
        <end position="143"/>
    </location>
</feature>
<dbReference type="InterPro" id="IPR046817">
    <property type="entry name" value="MmeI_N"/>
</dbReference>
<comment type="caution">
    <text evidence="2">The sequence shown here is derived from an EMBL/GenBank/DDBJ whole genome shotgun (WGS) entry which is preliminary data.</text>
</comment>
<name>A0A2A6FEG8_9HYPH</name>
<dbReference type="EMBL" id="NWQG01000093">
    <property type="protein sequence ID" value="PDQ20132.1"/>
    <property type="molecule type" value="Genomic_DNA"/>
</dbReference>
<reference evidence="2 3" key="1">
    <citation type="submission" date="2017-09" db="EMBL/GenBank/DDBJ databases">
        <title>Mesorhizobum sanjuanii sp. nov. isolated from nodules of Lotus tenuis in saline-alkaline lowlands of Flooding Pampa.</title>
        <authorList>
            <person name="Sannazzaro A.I."/>
            <person name="Torres Tejerizo G.A."/>
            <person name="Fontana F."/>
            <person name="Cumpa Velazquez L.M."/>
            <person name="Hansen L."/>
            <person name="Pistorio M."/>
            <person name="Estrella M.J."/>
        </authorList>
    </citation>
    <scope>NUCLEOTIDE SEQUENCE [LARGE SCALE GENOMIC DNA]</scope>
    <source>
        <strain evidence="2 3">BSA136</strain>
    </source>
</reference>
<sequence length="234" mass="25699">MSLGAAGLTPITPAAFIKKWRKSELGERQAAQEHFLDICSLVGHPSPSDEDPTGAFFAFEKGANKLGGGKGFADVWKKGHFAWEYKRKKGNIDEALLQLMRYAPALLSPPLLIVCDIERLRIHTAWTNTVPSTYVITLDDLAEPSLAAAATCGLWISAGRCPSRRLPSTRRRSSTLESMCFRSAQRTGVMPTASVGGDTWSRDRLFTLPCRATRVTWQHLASQSIGHSCGLIKR</sequence>
<keyword evidence="3" id="KW-1185">Reference proteome</keyword>
<dbReference type="Proteomes" id="UP000219182">
    <property type="component" value="Unassembled WGS sequence"/>
</dbReference>
<evidence type="ECO:0000259" key="1">
    <source>
        <dbReference type="Pfam" id="PF20464"/>
    </source>
</evidence>
<evidence type="ECO:0000313" key="3">
    <source>
        <dbReference type="Proteomes" id="UP000219182"/>
    </source>
</evidence>
<proteinExistence type="predicted"/>
<protein>
    <recommendedName>
        <fullName evidence="1">MmeI-like N-terminal domain-containing protein</fullName>
    </recommendedName>
</protein>
<evidence type="ECO:0000313" key="2">
    <source>
        <dbReference type="EMBL" id="PDQ20132.1"/>
    </source>
</evidence>
<gene>
    <name evidence="2" type="ORF">CN311_15685</name>
</gene>
<dbReference type="Pfam" id="PF20464">
    <property type="entry name" value="MmeI_N"/>
    <property type="match status" value="1"/>
</dbReference>
<dbReference type="AlphaFoldDB" id="A0A2A6FEG8"/>
<organism evidence="2 3">
    <name type="scientific">Mesorhizobium sanjuanii</name>
    <dbReference type="NCBI Taxonomy" id="2037900"/>
    <lineage>
        <taxon>Bacteria</taxon>
        <taxon>Pseudomonadati</taxon>
        <taxon>Pseudomonadota</taxon>
        <taxon>Alphaproteobacteria</taxon>
        <taxon>Hyphomicrobiales</taxon>
        <taxon>Phyllobacteriaceae</taxon>
        <taxon>Mesorhizobium</taxon>
    </lineage>
</organism>
<accession>A0A2A6FEG8</accession>